<keyword evidence="11" id="KW-1185">Reference proteome</keyword>
<feature type="transmembrane region" description="Helical" evidence="8">
    <location>
        <begin position="384"/>
        <end position="407"/>
    </location>
</feature>
<comment type="caution">
    <text evidence="10">The sequence shown here is derived from an EMBL/GenBank/DDBJ whole genome shotgun (WGS) entry which is preliminary data.</text>
</comment>
<evidence type="ECO:0000256" key="6">
    <source>
        <dbReference type="ARBA" id="ARBA00022989"/>
    </source>
</evidence>
<evidence type="ECO:0000259" key="9">
    <source>
        <dbReference type="PROSITE" id="PS50928"/>
    </source>
</evidence>
<sequence>MIALATPRDAAASLAGEALTDSPEAAARRLPRRRRRVSALTVFWVVIVAILVLPIALFLAVAFSPALLSQGPQWFTLDAFRQALTGQLLTGVVDSLGVGVSTAVLSAAIGFALAWLVLRTNAPGRRIATGLVFALLLAPSYLIALGWERLLEPNGVLAVLGVPDAGLRATIYGPVGVVVVLTMKGIPFAFLAIANAVRGLGDEFQDALRVHGGGRAAALRLNVAMLAPAIWAALAIVFAESVSDFGVASTLANDSHFVVATYTLYTAVEAFPVDFPVASAVSWVLLVLVALALLAQGRALRGRSFRVLGGRSRPASRARLGVPGALTAALFVGVVAVVGVGVPAFGAVSASLISNLGSLGAHSVTLGNYTRVLTSPDLLGPLKYSAILATVTASVTVVMATVCARLLAASGATASGRILDLVLLGAVALPGIVFAAGYIFAYNLPLTNALGIHLYGTTTLLVLAYIATALPSTSRVLVGTMGQLQESMTHASRVHGSGAARAWATIVLPIVSRPLLSAWLLTFTATLLELPVSQLLAPAGTQPVSVGIDVALGKYDFGGATAMEVLAILFALAVVGAGYALYRLAAPVGWRTLGKAR</sequence>
<keyword evidence="6 8" id="KW-1133">Transmembrane helix</keyword>
<feature type="transmembrane region" description="Helical" evidence="8">
    <location>
        <begin position="565"/>
        <end position="585"/>
    </location>
</feature>
<feature type="transmembrane region" description="Helical" evidence="8">
    <location>
        <begin position="37"/>
        <end position="63"/>
    </location>
</feature>
<dbReference type="GO" id="GO:0005886">
    <property type="term" value="C:plasma membrane"/>
    <property type="evidence" value="ECO:0007669"/>
    <property type="project" value="UniProtKB-SubCell"/>
</dbReference>
<keyword evidence="2" id="KW-0813">Transport</keyword>
<dbReference type="PANTHER" id="PTHR43357:SF4">
    <property type="entry name" value="INNER MEMBRANE ABC TRANSPORTER PERMEASE PROTEIN YDCV"/>
    <property type="match status" value="1"/>
</dbReference>
<feature type="transmembrane region" description="Helical" evidence="8">
    <location>
        <begin position="452"/>
        <end position="478"/>
    </location>
</feature>
<dbReference type="Proteomes" id="UP000280008">
    <property type="component" value="Unassembled WGS sequence"/>
</dbReference>
<dbReference type="EMBL" id="RBKS01000001">
    <property type="protein sequence ID" value="RKR73349.1"/>
    <property type="molecule type" value="Genomic_DNA"/>
</dbReference>
<evidence type="ECO:0000256" key="3">
    <source>
        <dbReference type="ARBA" id="ARBA00022475"/>
    </source>
</evidence>
<keyword evidence="7 8" id="KW-0472">Membrane</keyword>
<evidence type="ECO:0000256" key="4">
    <source>
        <dbReference type="ARBA" id="ARBA00022519"/>
    </source>
</evidence>
<dbReference type="CDD" id="cd06261">
    <property type="entry name" value="TM_PBP2"/>
    <property type="match status" value="2"/>
</dbReference>
<feature type="transmembrane region" description="Helical" evidence="8">
    <location>
        <begin position="130"/>
        <end position="151"/>
    </location>
</feature>
<gene>
    <name evidence="10" type="ORF">C8E83_0441</name>
</gene>
<proteinExistence type="predicted"/>
<dbReference type="Gene3D" id="1.10.3720.10">
    <property type="entry name" value="MetI-like"/>
    <property type="match status" value="2"/>
</dbReference>
<dbReference type="InterPro" id="IPR000515">
    <property type="entry name" value="MetI-like"/>
</dbReference>
<feature type="transmembrane region" description="Helical" evidence="8">
    <location>
        <begin position="218"/>
        <end position="239"/>
    </location>
</feature>
<dbReference type="SUPFAM" id="SSF161098">
    <property type="entry name" value="MetI-like"/>
    <property type="match status" value="2"/>
</dbReference>
<evidence type="ECO:0000256" key="7">
    <source>
        <dbReference type="ARBA" id="ARBA00023136"/>
    </source>
</evidence>
<evidence type="ECO:0000256" key="5">
    <source>
        <dbReference type="ARBA" id="ARBA00022692"/>
    </source>
</evidence>
<accession>A0A495IBQ3</accession>
<evidence type="ECO:0000256" key="8">
    <source>
        <dbReference type="SAM" id="Phobius"/>
    </source>
</evidence>
<evidence type="ECO:0000256" key="1">
    <source>
        <dbReference type="ARBA" id="ARBA00004429"/>
    </source>
</evidence>
<feature type="transmembrane region" description="Helical" evidence="8">
    <location>
        <begin position="499"/>
        <end position="521"/>
    </location>
</feature>
<keyword evidence="3" id="KW-1003">Cell membrane</keyword>
<feature type="domain" description="ABC transmembrane type-1" evidence="9">
    <location>
        <begin position="92"/>
        <end position="296"/>
    </location>
</feature>
<dbReference type="RefSeq" id="WP_121368223.1">
    <property type="nucleotide sequence ID" value="NZ_RBKS01000001.1"/>
</dbReference>
<dbReference type="PANTHER" id="PTHR43357">
    <property type="entry name" value="INNER MEMBRANE ABC TRANSPORTER PERMEASE PROTEIN YDCV"/>
    <property type="match status" value="1"/>
</dbReference>
<evidence type="ECO:0000313" key="11">
    <source>
        <dbReference type="Proteomes" id="UP000280008"/>
    </source>
</evidence>
<comment type="subcellular location">
    <subcellularLocation>
        <location evidence="1">Cell inner membrane</location>
        <topology evidence="1">Multi-pass membrane protein</topology>
    </subcellularLocation>
</comment>
<evidence type="ECO:0000256" key="2">
    <source>
        <dbReference type="ARBA" id="ARBA00022448"/>
    </source>
</evidence>
<feature type="transmembrane region" description="Helical" evidence="8">
    <location>
        <begin position="419"/>
        <end position="440"/>
    </location>
</feature>
<evidence type="ECO:0000313" key="10">
    <source>
        <dbReference type="EMBL" id="RKR73349.1"/>
    </source>
</evidence>
<dbReference type="OrthoDB" id="5100908at2"/>
<feature type="transmembrane region" description="Helical" evidence="8">
    <location>
        <begin position="96"/>
        <end position="118"/>
    </location>
</feature>
<dbReference type="PROSITE" id="PS50928">
    <property type="entry name" value="ABC_TM1"/>
    <property type="match status" value="2"/>
</dbReference>
<feature type="transmembrane region" description="Helical" evidence="8">
    <location>
        <begin position="320"/>
        <end position="345"/>
    </location>
</feature>
<keyword evidence="4" id="KW-0997">Cell inner membrane</keyword>
<name>A0A495IBQ3_9MICO</name>
<dbReference type="AlphaFoldDB" id="A0A495IBQ3"/>
<feature type="domain" description="ABC transmembrane type-1" evidence="9">
    <location>
        <begin position="382"/>
        <end position="578"/>
    </location>
</feature>
<organism evidence="10 11">
    <name type="scientific">Frondihabitans australicus</name>
    <dbReference type="NCBI Taxonomy" id="386892"/>
    <lineage>
        <taxon>Bacteria</taxon>
        <taxon>Bacillati</taxon>
        <taxon>Actinomycetota</taxon>
        <taxon>Actinomycetes</taxon>
        <taxon>Micrococcales</taxon>
        <taxon>Microbacteriaceae</taxon>
        <taxon>Frondihabitans</taxon>
    </lineage>
</organism>
<keyword evidence="5 8" id="KW-0812">Transmembrane</keyword>
<feature type="transmembrane region" description="Helical" evidence="8">
    <location>
        <begin position="280"/>
        <end position="300"/>
    </location>
</feature>
<feature type="transmembrane region" description="Helical" evidence="8">
    <location>
        <begin position="171"/>
        <end position="197"/>
    </location>
</feature>
<dbReference type="GO" id="GO:0055085">
    <property type="term" value="P:transmembrane transport"/>
    <property type="evidence" value="ECO:0007669"/>
    <property type="project" value="InterPro"/>
</dbReference>
<protein>
    <submittedName>
        <fullName evidence="10">Iron(III) transport system permease protein</fullName>
    </submittedName>
</protein>
<reference evidence="10 11" key="1">
    <citation type="submission" date="2018-10" db="EMBL/GenBank/DDBJ databases">
        <title>Sequencing the genomes of 1000 actinobacteria strains.</title>
        <authorList>
            <person name="Klenk H.-P."/>
        </authorList>
    </citation>
    <scope>NUCLEOTIDE SEQUENCE [LARGE SCALE GENOMIC DNA]</scope>
    <source>
        <strain evidence="10 11">DSM 17894</strain>
    </source>
</reference>
<dbReference type="InterPro" id="IPR035906">
    <property type="entry name" value="MetI-like_sf"/>
</dbReference>